<comment type="cofactor">
    <cofactor evidence="1">
        <name>Fe cation</name>
        <dbReference type="ChEBI" id="CHEBI:24875"/>
    </cofactor>
</comment>
<dbReference type="Pfam" id="PF00465">
    <property type="entry name" value="Fe-ADH"/>
    <property type="match status" value="1"/>
</dbReference>
<evidence type="ECO:0000259" key="6">
    <source>
        <dbReference type="Pfam" id="PF25137"/>
    </source>
</evidence>
<dbReference type="GO" id="GO:0004022">
    <property type="term" value="F:alcohol dehydrogenase (NAD+) activity"/>
    <property type="evidence" value="ECO:0007669"/>
    <property type="project" value="TreeGrafter"/>
</dbReference>
<dbReference type="Gene3D" id="3.40.50.1970">
    <property type="match status" value="1"/>
</dbReference>
<feature type="domain" description="Alcohol dehydrogenase iron-type/glycerol dehydrogenase GldA" evidence="5">
    <location>
        <begin position="14"/>
        <end position="191"/>
    </location>
</feature>
<evidence type="ECO:0000259" key="5">
    <source>
        <dbReference type="Pfam" id="PF00465"/>
    </source>
</evidence>
<dbReference type="PANTHER" id="PTHR11496">
    <property type="entry name" value="ALCOHOL DEHYDROGENASE"/>
    <property type="match status" value="1"/>
</dbReference>
<proteinExistence type="inferred from homology"/>
<evidence type="ECO:0000256" key="4">
    <source>
        <dbReference type="ARBA" id="ARBA00023027"/>
    </source>
</evidence>
<protein>
    <submittedName>
        <fullName evidence="7">Maleylacetate reductase</fullName>
    </submittedName>
</protein>
<dbReference type="AlphaFoldDB" id="A0A4P7LL09"/>
<dbReference type="Proteomes" id="UP000295294">
    <property type="component" value="Plasmid unnamed4"/>
</dbReference>
<dbReference type="PANTHER" id="PTHR11496:SF102">
    <property type="entry name" value="ALCOHOL DEHYDROGENASE 4"/>
    <property type="match status" value="1"/>
</dbReference>
<sequence>MMPVGTYRYLPLERVHFGRPAAQVLAEEASQRGATRVFVVSSRTLNRTTSAVSGATAGLRDKLVGLFDACVEHVPRDAVMALAGAMREARPDLVVTIGGGTAIDTVKVALACLAQDVRTAAAMDAIRVRVDAAGQPQVPQIPAPPCRQIAVPTTLSAAEFSDLAGCTDSLSGSKHHVTANGIGPASVILDPAITLHTPSQLWLSTGIRAIDHAVESVCSVDAQAMTDATCLHGLALLVAALRRHREDPADHAARLDCQLGVWLCASGVNRVRYGASHGIGHVLGGALGVPHGITSCVLLPAVMRYNLGVTAPAQRAVARALGHEGADAAGLVSALIHDLGLPTRLRELDIGPAQFETLAQLALENQWVRANPRRIDRAQQVVDILQSAW</sequence>
<feature type="domain" description="Fe-containing alcohol dehydrogenase-like C-terminal" evidence="6">
    <location>
        <begin position="204"/>
        <end position="389"/>
    </location>
</feature>
<dbReference type="EMBL" id="CP038639">
    <property type="protein sequence ID" value="QBY56248.1"/>
    <property type="molecule type" value="Genomic_DNA"/>
</dbReference>
<dbReference type="Gene3D" id="1.20.1090.10">
    <property type="entry name" value="Dehydroquinate synthase-like - alpha domain"/>
    <property type="match status" value="1"/>
</dbReference>
<evidence type="ECO:0000313" key="8">
    <source>
        <dbReference type="Proteomes" id="UP000295294"/>
    </source>
</evidence>
<dbReference type="InterPro" id="IPR056798">
    <property type="entry name" value="ADH_Fe_C"/>
</dbReference>
<dbReference type="KEGG" id="cox:E0W60_34975"/>
<dbReference type="Pfam" id="PF25137">
    <property type="entry name" value="ADH_Fe_C"/>
    <property type="match status" value="1"/>
</dbReference>
<keyword evidence="4" id="KW-0520">NAD</keyword>
<keyword evidence="3" id="KW-0560">Oxidoreductase</keyword>
<dbReference type="GO" id="GO:0046872">
    <property type="term" value="F:metal ion binding"/>
    <property type="evidence" value="ECO:0007669"/>
    <property type="project" value="InterPro"/>
</dbReference>
<dbReference type="InterPro" id="IPR039697">
    <property type="entry name" value="Alcohol_dehydrogenase_Fe"/>
</dbReference>
<evidence type="ECO:0000256" key="3">
    <source>
        <dbReference type="ARBA" id="ARBA00023002"/>
    </source>
</evidence>
<dbReference type="RefSeq" id="WP_135707411.1">
    <property type="nucleotide sequence ID" value="NZ_CP038639.1"/>
</dbReference>
<dbReference type="PROSITE" id="PS00060">
    <property type="entry name" value="ADH_IRON_2"/>
    <property type="match status" value="1"/>
</dbReference>
<comment type="similarity">
    <text evidence="2">Belongs to the iron-containing alcohol dehydrogenase family.</text>
</comment>
<gene>
    <name evidence="7" type="ORF">E0W60_34975</name>
</gene>
<dbReference type="InterPro" id="IPR018211">
    <property type="entry name" value="ADH_Fe_CS"/>
</dbReference>
<name>A0A4P7LL09_9BURK</name>
<dbReference type="CDD" id="cd08192">
    <property type="entry name" value="MAR-like"/>
    <property type="match status" value="1"/>
</dbReference>
<evidence type="ECO:0000256" key="2">
    <source>
        <dbReference type="ARBA" id="ARBA00007358"/>
    </source>
</evidence>
<evidence type="ECO:0000256" key="1">
    <source>
        <dbReference type="ARBA" id="ARBA00001962"/>
    </source>
</evidence>
<dbReference type="InterPro" id="IPR001670">
    <property type="entry name" value="ADH_Fe/GldA"/>
</dbReference>
<accession>A0A4P7LL09</accession>
<evidence type="ECO:0000313" key="7">
    <source>
        <dbReference type="EMBL" id="QBY56248.1"/>
    </source>
</evidence>
<reference evidence="7 8" key="1">
    <citation type="submission" date="2019-03" db="EMBL/GenBank/DDBJ databases">
        <title>Efficiently degradation of phenoxyalkanoic acid herbicides by Cupriavidus oxalaticus strain X32.</title>
        <authorList>
            <person name="Sheng X."/>
        </authorList>
    </citation>
    <scope>NUCLEOTIDE SEQUENCE [LARGE SCALE GENOMIC DNA]</scope>
    <source>
        <strain evidence="7 8">X32</strain>
        <plasmid evidence="7 8">unnamed4</plasmid>
    </source>
</reference>
<keyword evidence="7" id="KW-0614">Plasmid</keyword>
<dbReference type="OrthoDB" id="9815791at2"/>
<geneLocation type="plasmid" evidence="7">
    <name>unnamed4</name>
</geneLocation>
<organism evidence="7 8">
    <name type="scientific">Cupriavidus oxalaticus</name>
    <dbReference type="NCBI Taxonomy" id="96344"/>
    <lineage>
        <taxon>Bacteria</taxon>
        <taxon>Pseudomonadati</taxon>
        <taxon>Pseudomonadota</taxon>
        <taxon>Betaproteobacteria</taxon>
        <taxon>Burkholderiales</taxon>
        <taxon>Burkholderiaceae</taxon>
        <taxon>Cupriavidus</taxon>
    </lineage>
</organism>
<dbReference type="SUPFAM" id="SSF56796">
    <property type="entry name" value="Dehydroquinate synthase-like"/>
    <property type="match status" value="1"/>
</dbReference>